<gene>
    <name evidence="7" type="ORF">HNQ40_001126</name>
</gene>
<feature type="domain" description="Glycosyltransferase 2-like" evidence="6">
    <location>
        <begin position="5"/>
        <end position="127"/>
    </location>
</feature>
<dbReference type="PANTHER" id="PTHR43646">
    <property type="entry name" value="GLYCOSYLTRANSFERASE"/>
    <property type="match status" value="1"/>
</dbReference>
<dbReference type="GO" id="GO:0016757">
    <property type="term" value="F:glycosyltransferase activity"/>
    <property type="evidence" value="ECO:0007669"/>
    <property type="project" value="UniProtKB-KW"/>
</dbReference>
<keyword evidence="4 7" id="KW-0808">Transferase</keyword>
<reference evidence="7 8" key="1">
    <citation type="submission" date="2020-08" db="EMBL/GenBank/DDBJ databases">
        <title>Genomic Encyclopedia of Type Strains, Phase IV (KMG-IV): sequencing the most valuable type-strain genomes for metagenomic binning, comparative biology and taxonomic classification.</title>
        <authorList>
            <person name="Goeker M."/>
        </authorList>
    </citation>
    <scope>NUCLEOTIDE SEQUENCE [LARGE SCALE GENOMIC DNA]</scope>
    <source>
        <strain evidence="7 8">DSM 103725</strain>
    </source>
</reference>
<evidence type="ECO:0000313" key="8">
    <source>
        <dbReference type="Proteomes" id="UP000541810"/>
    </source>
</evidence>
<dbReference type="EMBL" id="JACHGY010000001">
    <property type="protein sequence ID" value="MBB6429320.1"/>
    <property type="molecule type" value="Genomic_DNA"/>
</dbReference>
<accession>A0A7X0H4Y5</accession>
<dbReference type="AlphaFoldDB" id="A0A7X0H4Y5"/>
<evidence type="ECO:0000256" key="1">
    <source>
        <dbReference type="ARBA" id="ARBA00004236"/>
    </source>
</evidence>
<sequence>MRIAVVIPTLNESANIAEVIRSLAPGEPDLVVVADCDSVDDTADLARAERAHVITNAGLRGRGAALQAGATFAASHLPGAEAIWFLHGDTLAPADWRRAIEAVLADSAVVGGAFTQRFSFTPPPGETPPSWVQRRLLRFVIFCNRTRYRITGIYFGDQGIFVRPDALANAGGVPQSPLMEDIDLCLALKRLGKLRVSPVKLSTSPRRFLKHGVIRQLLHDWLLLTTHRLGLRPSSLYAKYNADNEKQNAASPV</sequence>
<dbReference type="InterPro" id="IPR029044">
    <property type="entry name" value="Nucleotide-diphossugar_trans"/>
</dbReference>
<evidence type="ECO:0000259" key="6">
    <source>
        <dbReference type="Pfam" id="PF00535"/>
    </source>
</evidence>
<comment type="subcellular location">
    <subcellularLocation>
        <location evidence="1">Cell membrane</location>
    </subcellularLocation>
</comment>
<name>A0A7X0H4Y5_9BACT</name>
<protein>
    <submittedName>
        <fullName evidence="7">Glycosyltransferase involved in cell wall biosynthesis</fullName>
    </submittedName>
</protein>
<dbReference type="Pfam" id="PF00535">
    <property type="entry name" value="Glycos_transf_2"/>
    <property type="match status" value="1"/>
</dbReference>
<organism evidence="7 8">
    <name type="scientific">Algisphaera agarilytica</name>
    <dbReference type="NCBI Taxonomy" id="1385975"/>
    <lineage>
        <taxon>Bacteria</taxon>
        <taxon>Pseudomonadati</taxon>
        <taxon>Planctomycetota</taxon>
        <taxon>Phycisphaerae</taxon>
        <taxon>Phycisphaerales</taxon>
        <taxon>Phycisphaeraceae</taxon>
        <taxon>Algisphaera</taxon>
    </lineage>
</organism>
<dbReference type="PANTHER" id="PTHR43646:SF2">
    <property type="entry name" value="GLYCOSYLTRANSFERASE 2-LIKE DOMAIN-CONTAINING PROTEIN"/>
    <property type="match status" value="1"/>
</dbReference>
<keyword evidence="8" id="KW-1185">Reference proteome</keyword>
<proteinExistence type="predicted"/>
<evidence type="ECO:0000256" key="4">
    <source>
        <dbReference type="ARBA" id="ARBA00022679"/>
    </source>
</evidence>
<dbReference type="RefSeq" id="WP_184676905.1">
    <property type="nucleotide sequence ID" value="NZ_JACHGY010000001.1"/>
</dbReference>
<dbReference type="Proteomes" id="UP000541810">
    <property type="component" value="Unassembled WGS sequence"/>
</dbReference>
<keyword evidence="5" id="KW-0472">Membrane</keyword>
<evidence type="ECO:0000256" key="5">
    <source>
        <dbReference type="ARBA" id="ARBA00023136"/>
    </source>
</evidence>
<dbReference type="Gene3D" id="3.90.550.10">
    <property type="entry name" value="Spore Coat Polysaccharide Biosynthesis Protein SpsA, Chain A"/>
    <property type="match status" value="1"/>
</dbReference>
<comment type="caution">
    <text evidence="7">The sequence shown here is derived from an EMBL/GenBank/DDBJ whole genome shotgun (WGS) entry which is preliminary data.</text>
</comment>
<keyword evidence="2" id="KW-1003">Cell membrane</keyword>
<dbReference type="GO" id="GO:0005886">
    <property type="term" value="C:plasma membrane"/>
    <property type="evidence" value="ECO:0007669"/>
    <property type="project" value="UniProtKB-SubCell"/>
</dbReference>
<evidence type="ECO:0000256" key="3">
    <source>
        <dbReference type="ARBA" id="ARBA00022676"/>
    </source>
</evidence>
<dbReference type="InterPro" id="IPR001173">
    <property type="entry name" value="Glyco_trans_2-like"/>
</dbReference>
<dbReference type="SUPFAM" id="SSF53448">
    <property type="entry name" value="Nucleotide-diphospho-sugar transferases"/>
    <property type="match status" value="1"/>
</dbReference>
<keyword evidence="3" id="KW-0328">Glycosyltransferase</keyword>
<evidence type="ECO:0000256" key="2">
    <source>
        <dbReference type="ARBA" id="ARBA00022475"/>
    </source>
</evidence>
<evidence type="ECO:0000313" key="7">
    <source>
        <dbReference type="EMBL" id="MBB6429320.1"/>
    </source>
</evidence>